<dbReference type="AlphaFoldDB" id="A0AAD7CHG5"/>
<gene>
    <name evidence="3" type="ORF">B0H17DRAFT_1147760</name>
</gene>
<evidence type="ECO:0000256" key="1">
    <source>
        <dbReference type="SAM" id="MobiDB-lite"/>
    </source>
</evidence>
<dbReference type="Proteomes" id="UP001221757">
    <property type="component" value="Unassembled WGS sequence"/>
</dbReference>
<reference evidence="3" key="1">
    <citation type="submission" date="2023-03" db="EMBL/GenBank/DDBJ databases">
        <title>Massive genome expansion in bonnet fungi (Mycena s.s.) driven by repeated elements and novel gene families across ecological guilds.</title>
        <authorList>
            <consortium name="Lawrence Berkeley National Laboratory"/>
            <person name="Harder C.B."/>
            <person name="Miyauchi S."/>
            <person name="Viragh M."/>
            <person name="Kuo A."/>
            <person name="Thoen E."/>
            <person name="Andreopoulos B."/>
            <person name="Lu D."/>
            <person name="Skrede I."/>
            <person name="Drula E."/>
            <person name="Henrissat B."/>
            <person name="Morin E."/>
            <person name="Kohler A."/>
            <person name="Barry K."/>
            <person name="LaButti K."/>
            <person name="Morin E."/>
            <person name="Salamov A."/>
            <person name="Lipzen A."/>
            <person name="Mereny Z."/>
            <person name="Hegedus B."/>
            <person name="Baldrian P."/>
            <person name="Stursova M."/>
            <person name="Weitz H."/>
            <person name="Taylor A."/>
            <person name="Grigoriev I.V."/>
            <person name="Nagy L.G."/>
            <person name="Martin F."/>
            <person name="Kauserud H."/>
        </authorList>
    </citation>
    <scope>NUCLEOTIDE SEQUENCE</scope>
    <source>
        <strain evidence="3">CBHHK067</strain>
    </source>
</reference>
<feature type="signal peptide" evidence="2">
    <location>
        <begin position="1"/>
        <end position="19"/>
    </location>
</feature>
<dbReference type="EMBL" id="JARKIE010000366">
    <property type="protein sequence ID" value="KAJ7649255.1"/>
    <property type="molecule type" value="Genomic_DNA"/>
</dbReference>
<keyword evidence="4" id="KW-1185">Reference proteome</keyword>
<evidence type="ECO:0000256" key="2">
    <source>
        <dbReference type="SAM" id="SignalP"/>
    </source>
</evidence>
<evidence type="ECO:0000313" key="3">
    <source>
        <dbReference type="EMBL" id="KAJ7649255.1"/>
    </source>
</evidence>
<evidence type="ECO:0000313" key="4">
    <source>
        <dbReference type="Proteomes" id="UP001221757"/>
    </source>
</evidence>
<comment type="caution">
    <text evidence="3">The sequence shown here is derived from an EMBL/GenBank/DDBJ whole genome shotgun (WGS) entry which is preliminary data.</text>
</comment>
<feature type="region of interest" description="Disordered" evidence="1">
    <location>
        <begin position="214"/>
        <end position="239"/>
    </location>
</feature>
<accession>A0AAD7CHG5</accession>
<protein>
    <submittedName>
        <fullName evidence="3">Uncharacterized protein</fullName>
    </submittedName>
</protein>
<keyword evidence="2" id="KW-0732">Signal</keyword>
<name>A0AAD7CHG5_MYCRO</name>
<feature type="chain" id="PRO_5042235988" evidence="2">
    <location>
        <begin position="20"/>
        <end position="267"/>
    </location>
</feature>
<organism evidence="3 4">
    <name type="scientific">Mycena rosella</name>
    <name type="common">Pink bonnet</name>
    <name type="synonym">Agaricus rosellus</name>
    <dbReference type="NCBI Taxonomy" id="1033263"/>
    <lineage>
        <taxon>Eukaryota</taxon>
        <taxon>Fungi</taxon>
        <taxon>Dikarya</taxon>
        <taxon>Basidiomycota</taxon>
        <taxon>Agaricomycotina</taxon>
        <taxon>Agaricomycetes</taxon>
        <taxon>Agaricomycetidae</taxon>
        <taxon>Agaricales</taxon>
        <taxon>Marasmiineae</taxon>
        <taxon>Mycenaceae</taxon>
        <taxon>Mycena</taxon>
    </lineage>
</organism>
<proteinExistence type="predicted"/>
<sequence length="267" mass="29796">MPRLGFPILSWVLCHYIYAASSTKSILNRTASSSQLDLFPPLSLEDPALVIGVFLGRQAQRNLAREFGGRLTTQTLCPTDLTTNFWQRAGCLPAVCMFQSVMIIYPGKWQHPEPPLAYLVMGNGRQTIHLLELQSAQLGGPHKGPVKIQSKRALYHRVEESYSFDGTNCVKRRDTDFPNLMYNYMYSRYTAPAQGPIGGKRQGSGILPKANEERITKHRRGDPKPLTTSNATPPQHRRDTAAARYPLVVHADGRTCRAVVLDGVHAR</sequence>